<dbReference type="RefSeq" id="WP_013615082.1">
    <property type="nucleotide sequence ID" value="NC_015161.1"/>
</dbReference>
<dbReference type="HOGENOM" id="CLU_069356_37_0_0"/>
<dbReference type="KEGG" id="dpt:Deipr_1324"/>
<evidence type="ECO:0000313" key="7">
    <source>
        <dbReference type="Proteomes" id="UP000007718"/>
    </source>
</evidence>
<keyword evidence="7" id="KW-1185">Reference proteome</keyword>
<keyword evidence="1" id="KW-0805">Transcription regulation</keyword>
<dbReference type="eggNOG" id="COG1309">
    <property type="taxonomic scope" value="Bacteria"/>
</dbReference>
<name>F0RPD0_DEIPM</name>
<evidence type="ECO:0000256" key="4">
    <source>
        <dbReference type="PROSITE-ProRule" id="PRU00335"/>
    </source>
</evidence>
<feature type="domain" description="HTH tetR-type" evidence="5">
    <location>
        <begin position="6"/>
        <end position="65"/>
    </location>
</feature>
<dbReference type="STRING" id="693977.Deipr_1324"/>
<evidence type="ECO:0000313" key="6">
    <source>
        <dbReference type="EMBL" id="ADY26473.1"/>
    </source>
</evidence>
<proteinExistence type="predicted"/>
<reference evidence="7" key="1">
    <citation type="submission" date="2011-02" db="EMBL/GenBank/DDBJ databases">
        <title>The complete sequence of chromosome of Deinococcus proteolyticus DSM 20540.</title>
        <authorList>
            <consortium name="US DOE Joint Genome Institute (JGI-PGF)"/>
            <person name="Lucas S."/>
            <person name="Copeland A."/>
            <person name="Lapidus A."/>
            <person name="Bruce D."/>
            <person name="Goodwin L."/>
            <person name="Pitluck S."/>
            <person name="Kyrpides N."/>
            <person name="Mavromatis K."/>
            <person name="Pagani I."/>
            <person name="Ivanova N."/>
            <person name="Ovchinnikova G."/>
            <person name="Zeytun A."/>
            <person name="Detter J.C."/>
            <person name="Han C."/>
            <person name="Land M."/>
            <person name="Hauser L."/>
            <person name="Markowitz V."/>
            <person name="Cheng J.-F."/>
            <person name="Hugenholtz P."/>
            <person name="Woyke T."/>
            <person name="Wu D."/>
            <person name="Pukall R."/>
            <person name="Steenblock K."/>
            <person name="Brambilla E."/>
            <person name="Klenk H.-P."/>
            <person name="Eisen J.A."/>
        </authorList>
    </citation>
    <scope>NUCLEOTIDE SEQUENCE [LARGE SCALE GENOMIC DNA]</scope>
    <source>
        <strain evidence="7">ATCC 35074 / DSM 20540 / JCM 6276 / NBRC 101906 / NCIMB 13154 / VKM Ac-1939 / CCM 2703 / MRP</strain>
    </source>
</reference>
<gene>
    <name evidence="6" type="ordered locus">Deipr_1324</name>
</gene>
<keyword evidence="2 4" id="KW-0238">DNA-binding</keyword>
<dbReference type="OrthoDB" id="9785164at2"/>
<dbReference type="Proteomes" id="UP000007718">
    <property type="component" value="Chromosome"/>
</dbReference>
<dbReference type="SUPFAM" id="SSF46689">
    <property type="entry name" value="Homeodomain-like"/>
    <property type="match status" value="1"/>
</dbReference>
<evidence type="ECO:0000256" key="1">
    <source>
        <dbReference type="ARBA" id="ARBA00023015"/>
    </source>
</evidence>
<dbReference type="InterPro" id="IPR023772">
    <property type="entry name" value="DNA-bd_HTH_TetR-type_CS"/>
</dbReference>
<evidence type="ECO:0000256" key="2">
    <source>
        <dbReference type="ARBA" id="ARBA00023125"/>
    </source>
</evidence>
<evidence type="ECO:0000259" key="5">
    <source>
        <dbReference type="PROSITE" id="PS50977"/>
    </source>
</evidence>
<evidence type="ECO:0000256" key="3">
    <source>
        <dbReference type="ARBA" id="ARBA00023163"/>
    </source>
</evidence>
<dbReference type="GO" id="GO:0000976">
    <property type="term" value="F:transcription cis-regulatory region binding"/>
    <property type="evidence" value="ECO:0007669"/>
    <property type="project" value="TreeGrafter"/>
</dbReference>
<dbReference type="InterPro" id="IPR001647">
    <property type="entry name" value="HTH_TetR"/>
</dbReference>
<dbReference type="PROSITE" id="PS01081">
    <property type="entry name" value="HTH_TETR_1"/>
    <property type="match status" value="1"/>
</dbReference>
<dbReference type="InterPro" id="IPR050109">
    <property type="entry name" value="HTH-type_TetR-like_transc_reg"/>
</dbReference>
<accession>F0RPD0</accession>
<dbReference type="Gene3D" id="1.10.10.60">
    <property type="entry name" value="Homeodomain-like"/>
    <property type="match status" value="1"/>
</dbReference>
<dbReference type="PANTHER" id="PTHR30055">
    <property type="entry name" value="HTH-TYPE TRANSCRIPTIONAL REGULATOR RUTR"/>
    <property type="match status" value="1"/>
</dbReference>
<feature type="DNA-binding region" description="H-T-H motif" evidence="4">
    <location>
        <begin position="28"/>
        <end position="47"/>
    </location>
</feature>
<dbReference type="Pfam" id="PF00440">
    <property type="entry name" value="TetR_N"/>
    <property type="match status" value="1"/>
</dbReference>
<dbReference type="AlphaFoldDB" id="F0RPD0"/>
<dbReference type="GO" id="GO:0003700">
    <property type="term" value="F:DNA-binding transcription factor activity"/>
    <property type="evidence" value="ECO:0007669"/>
    <property type="project" value="TreeGrafter"/>
</dbReference>
<organism evidence="6 7">
    <name type="scientific">Deinococcus proteolyticus (strain ATCC 35074 / DSM 20540 / JCM 6276 / NBRC 101906 / NCIMB 13154 / VKM Ac-1939 / CCM 2703 / MRP)</name>
    <dbReference type="NCBI Taxonomy" id="693977"/>
    <lineage>
        <taxon>Bacteria</taxon>
        <taxon>Thermotogati</taxon>
        <taxon>Deinococcota</taxon>
        <taxon>Deinococci</taxon>
        <taxon>Deinococcales</taxon>
        <taxon>Deinococcaceae</taxon>
        <taxon>Deinococcus</taxon>
    </lineage>
</organism>
<dbReference type="EMBL" id="CP002536">
    <property type="protein sequence ID" value="ADY26473.1"/>
    <property type="molecule type" value="Genomic_DNA"/>
</dbReference>
<dbReference type="Gene3D" id="1.10.357.10">
    <property type="entry name" value="Tetracycline Repressor, domain 2"/>
    <property type="match status" value="1"/>
</dbReference>
<dbReference type="PRINTS" id="PR00455">
    <property type="entry name" value="HTHTETR"/>
</dbReference>
<dbReference type="InterPro" id="IPR009057">
    <property type="entry name" value="Homeodomain-like_sf"/>
</dbReference>
<sequence length="199" mass="21830">MARPKIIETEDLVAAARSAFLEQGVGVSTAEIARRAGISEGTLFSRFATKEELFGEAIGLSRYGHWRTELLEQVGQGDVRGNLERCGMSYLREAQDLLDALMLVFSRGHAPEHNPLLAKLGDPLAQDTGTLASYLRAEVERGRLRPLDTELTALTITGALSQWLQQGRMSPCSGPAPERDPGRFVRGLFDLLWPGLEPN</sequence>
<reference evidence="6 7" key="2">
    <citation type="journal article" date="2012" name="Stand. Genomic Sci.">
        <title>Complete genome sequence of the orange-red pigmented, radioresistant Deinococcus proteolyticus type strain (MRP(T)).</title>
        <authorList>
            <person name="Copeland A."/>
            <person name="Zeytun A."/>
            <person name="Yassawong M."/>
            <person name="Nolan M."/>
            <person name="Lucas S."/>
            <person name="Hammon N."/>
            <person name="Deshpande S."/>
            <person name="Cheng J.F."/>
            <person name="Han C."/>
            <person name="Tapia R."/>
            <person name="Goodwin L.A."/>
            <person name="Pitluck S."/>
            <person name="Mavromatis K."/>
            <person name="Liolios K."/>
            <person name="Pagani I."/>
            <person name="Ivanova N."/>
            <person name="Mikhailova N."/>
            <person name="Pati A."/>
            <person name="Chen A."/>
            <person name="Palaniappan K."/>
            <person name="Land M."/>
            <person name="Hauser L."/>
            <person name="Jeffries C.D."/>
            <person name="Brambilla E.M."/>
            <person name="Rohde M."/>
            <person name="Sikorski J."/>
            <person name="Pukall R."/>
            <person name="Goker M."/>
            <person name="Detter J.C."/>
            <person name="Woyke T."/>
            <person name="Bristow J."/>
            <person name="Eisen J.A."/>
            <person name="Markowitz V."/>
            <person name="Hugenholtz P."/>
            <person name="Kyrpides N.C."/>
            <person name="Klenk H.P."/>
            <person name="Lapidus A."/>
        </authorList>
    </citation>
    <scope>NUCLEOTIDE SEQUENCE [LARGE SCALE GENOMIC DNA]</scope>
    <source>
        <strain evidence="7">ATCC 35074 / DSM 20540 / JCM 6276 / NBRC 101906 / NCIMB 13154 / VKM Ac-1939 / CCM 2703 / MRP</strain>
    </source>
</reference>
<dbReference type="InterPro" id="IPR036271">
    <property type="entry name" value="Tet_transcr_reg_TetR-rel_C_sf"/>
</dbReference>
<protein>
    <submittedName>
        <fullName evidence="6">Regulatory protein TetR</fullName>
    </submittedName>
</protein>
<dbReference type="PROSITE" id="PS50977">
    <property type="entry name" value="HTH_TETR_2"/>
    <property type="match status" value="1"/>
</dbReference>
<keyword evidence="3" id="KW-0804">Transcription</keyword>
<dbReference type="PANTHER" id="PTHR30055:SF238">
    <property type="entry name" value="MYCOFACTOCIN BIOSYNTHESIS TRANSCRIPTIONAL REGULATOR MFTR-RELATED"/>
    <property type="match status" value="1"/>
</dbReference>
<dbReference type="SUPFAM" id="SSF48498">
    <property type="entry name" value="Tetracyclin repressor-like, C-terminal domain"/>
    <property type="match status" value="1"/>
</dbReference>